<keyword evidence="1" id="KW-0812">Transmembrane</keyword>
<protein>
    <submittedName>
        <fullName evidence="2">Uncharacterized protein</fullName>
    </submittedName>
</protein>
<evidence type="ECO:0000313" key="2">
    <source>
        <dbReference type="EMBL" id="GMQ35662.1"/>
    </source>
</evidence>
<name>A0ABQ6Q9J5_9BACT</name>
<evidence type="ECO:0000256" key="1">
    <source>
        <dbReference type="SAM" id="Phobius"/>
    </source>
</evidence>
<evidence type="ECO:0000313" key="3">
    <source>
        <dbReference type="Proteomes" id="UP001307705"/>
    </source>
</evidence>
<sequence length="89" mass="10129">MKKKTLYFASFCIMSFGFSLLLNLVSEKGSNFNSFFTPVYAQDEELEESGSGKTDWYYFDCPYDTGKYCSSVQSSEFCARSKKKPIGNC</sequence>
<keyword evidence="1" id="KW-0472">Membrane</keyword>
<feature type="transmembrane region" description="Helical" evidence="1">
    <location>
        <begin position="6"/>
        <end position="25"/>
    </location>
</feature>
<gene>
    <name evidence="2" type="ORF">Ataiwa_39350</name>
</gene>
<organism evidence="2 3">
    <name type="scientific">Algoriphagus taiwanensis</name>
    <dbReference type="NCBI Taxonomy" id="1445656"/>
    <lineage>
        <taxon>Bacteria</taxon>
        <taxon>Pseudomonadati</taxon>
        <taxon>Bacteroidota</taxon>
        <taxon>Cytophagia</taxon>
        <taxon>Cytophagales</taxon>
        <taxon>Cyclobacteriaceae</taxon>
        <taxon>Algoriphagus</taxon>
    </lineage>
</organism>
<reference evidence="2 3" key="1">
    <citation type="submission" date="2023-08" db="EMBL/GenBank/DDBJ databases">
        <title>Draft genome sequence of Algoriphagus taiwanensis.</title>
        <authorList>
            <person name="Takatani N."/>
            <person name="Hosokawa M."/>
            <person name="Sawabe T."/>
        </authorList>
    </citation>
    <scope>NUCLEOTIDE SEQUENCE [LARGE SCALE GENOMIC DNA]</scope>
    <source>
        <strain evidence="2 3">JCM 19755</strain>
    </source>
</reference>
<keyword evidence="1" id="KW-1133">Transmembrane helix</keyword>
<dbReference type="RefSeq" id="WP_338230574.1">
    <property type="nucleotide sequence ID" value="NZ_BTPE01000023.1"/>
</dbReference>
<dbReference type="Proteomes" id="UP001307705">
    <property type="component" value="Unassembled WGS sequence"/>
</dbReference>
<proteinExistence type="predicted"/>
<accession>A0ABQ6Q9J5</accession>
<dbReference type="EMBL" id="BTPE01000023">
    <property type="protein sequence ID" value="GMQ35662.1"/>
    <property type="molecule type" value="Genomic_DNA"/>
</dbReference>
<keyword evidence="3" id="KW-1185">Reference proteome</keyword>
<comment type="caution">
    <text evidence="2">The sequence shown here is derived from an EMBL/GenBank/DDBJ whole genome shotgun (WGS) entry which is preliminary data.</text>
</comment>